<dbReference type="Gene3D" id="2.60.40.1120">
    <property type="entry name" value="Carboxypeptidase-like, regulatory domain"/>
    <property type="match status" value="1"/>
</dbReference>
<dbReference type="AlphaFoldDB" id="A0A9X2XZP1"/>
<dbReference type="Proteomes" id="UP001155483">
    <property type="component" value="Unassembled WGS sequence"/>
</dbReference>
<evidence type="ECO:0000256" key="1">
    <source>
        <dbReference type="ARBA" id="ARBA00004571"/>
    </source>
</evidence>
<dbReference type="EMBL" id="JAOTIF010000038">
    <property type="protein sequence ID" value="MCU7552589.1"/>
    <property type="molecule type" value="Genomic_DNA"/>
</dbReference>
<evidence type="ECO:0000256" key="8">
    <source>
        <dbReference type="PROSITE-ProRule" id="PRU01360"/>
    </source>
</evidence>
<evidence type="ECO:0000256" key="2">
    <source>
        <dbReference type="ARBA" id="ARBA00022448"/>
    </source>
</evidence>
<evidence type="ECO:0000259" key="11">
    <source>
        <dbReference type="Pfam" id="PF00593"/>
    </source>
</evidence>
<comment type="caution">
    <text evidence="13">The sequence shown here is derived from an EMBL/GenBank/DDBJ whole genome shotgun (WGS) entry which is preliminary data.</text>
</comment>
<feature type="chain" id="PRO_5040762126" evidence="10">
    <location>
        <begin position="26"/>
        <end position="986"/>
    </location>
</feature>
<dbReference type="Pfam" id="PF07715">
    <property type="entry name" value="Plug"/>
    <property type="match status" value="1"/>
</dbReference>
<evidence type="ECO:0000313" key="14">
    <source>
        <dbReference type="Proteomes" id="UP001155483"/>
    </source>
</evidence>
<comment type="similarity">
    <text evidence="8 9">Belongs to the TonB-dependent receptor family.</text>
</comment>
<evidence type="ECO:0000313" key="13">
    <source>
        <dbReference type="EMBL" id="MCU7552589.1"/>
    </source>
</evidence>
<dbReference type="InterPro" id="IPR037066">
    <property type="entry name" value="Plug_dom_sf"/>
</dbReference>
<evidence type="ECO:0000256" key="5">
    <source>
        <dbReference type="ARBA" id="ARBA00023077"/>
    </source>
</evidence>
<feature type="domain" description="TonB-dependent receptor-like beta-barrel" evidence="11">
    <location>
        <begin position="455"/>
        <end position="852"/>
    </location>
</feature>
<keyword evidence="5 9" id="KW-0798">TonB box</keyword>
<evidence type="ECO:0000256" key="10">
    <source>
        <dbReference type="SAM" id="SignalP"/>
    </source>
</evidence>
<keyword evidence="2 8" id="KW-0813">Transport</keyword>
<dbReference type="InterPro" id="IPR023996">
    <property type="entry name" value="TonB-dep_OMP_SusC/RagA"/>
</dbReference>
<keyword evidence="6 8" id="KW-0472">Membrane</keyword>
<dbReference type="NCBIfam" id="TIGR04056">
    <property type="entry name" value="OMP_RagA_SusC"/>
    <property type="match status" value="1"/>
</dbReference>
<dbReference type="InterPro" id="IPR000531">
    <property type="entry name" value="Beta-barrel_TonB"/>
</dbReference>
<dbReference type="Gene3D" id="2.40.170.20">
    <property type="entry name" value="TonB-dependent receptor, beta-barrel domain"/>
    <property type="match status" value="1"/>
</dbReference>
<evidence type="ECO:0000259" key="12">
    <source>
        <dbReference type="Pfam" id="PF07715"/>
    </source>
</evidence>
<dbReference type="NCBIfam" id="TIGR04057">
    <property type="entry name" value="SusC_RagA_signa"/>
    <property type="match status" value="1"/>
</dbReference>
<dbReference type="PROSITE" id="PS52016">
    <property type="entry name" value="TONB_DEPENDENT_REC_3"/>
    <property type="match status" value="1"/>
</dbReference>
<comment type="subcellular location">
    <subcellularLocation>
        <location evidence="1 8">Cell outer membrane</location>
        <topology evidence="1 8">Multi-pass membrane protein</topology>
    </subcellularLocation>
</comment>
<evidence type="ECO:0000256" key="3">
    <source>
        <dbReference type="ARBA" id="ARBA00022452"/>
    </source>
</evidence>
<keyword evidence="10" id="KW-0732">Signal</keyword>
<organism evidence="13 14">
    <name type="scientific">Paraflavisolibacter caeni</name>
    <dbReference type="NCBI Taxonomy" id="2982496"/>
    <lineage>
        <taxon>Bacteria</taxon>
        <taxon>Pseudomonadati</taxon>
        <taxon>Bacteroidota</taxon>
        <taxon>Chitinophagia</taxon>
        <taxon>Chitinophagales</taxon>
        <taxon>Chitinophagaceae</taxon>
        <taxon>Paraflavisolibacter</taxon>
    </lineage>
</organism>
<dbReference type="RefSeq" id="WP_279300026.1">
    <property type="nucleotide sequence ID" value="NZ_JAOTIF010000038.1"/>
</dbReference>
<proteinExistence type="inferred from homology"/>
<dbReference type="InterPro" id="IPR008969">
    <property type="entry name" value="CarboxyPept-like_regulatory"/>
</dbReference>
<dbReference type="Gene3D" id="2.170.130.10">
    <property type="entry name" value="TonB-dependent receptor, plug domain"/>
    <property type="match status" value="1"/>
</dbReference>
<dbReference type="Pfam" id="PF13715">
    <property type="entry name" value="CarbopepD_reg_2"/>
    <property type="match status" value="1"/>
</dbReference>
<keyword evidence="14" id="KW-1185">Reference proteome</keyword>
<evidence type="ECO:0000256" key="4">
    <source>
        <dbReference type="ARBA" id="ARBA00022692"/>
    </source>
</evidence>
<reference evidence="13" key="2">
    <citation type="submission" date="2023-04" db="EMBL/GenBank/DDBJ databases">
        <title>Paracnuella aquatica gen. nov., sp. nov., a member of the family Chitinophagaceae isolated from a hot spring.</title>
        <authorList>
            <person name="Wang C."/>
        </authorList>
    </citation>
    <scope>NUCLEOTIDE SEQUENCE</scope>
    <source>
        <strain evidence="13">LB-8</strain>
    </source>
</reference>
<dbReference type="InterPro" id="IPR039426">
    <property type="entry name" value="TonB-dep_rcpt-like"/>
</dbReference>
<accession>A0A9X2XZP1</accession>
<dbReference type="InterPro" id="IPR012910">
    <property type="entry name" value="Plug_dom"/>
</dbReference>
<dbReference type="Pfam" id="PF00593">
    <property type="entry name" value="TonB_dep_Rec_b-barrel"/>
    <property type="match status" value="1"/>
</dbReference>
<name>A0A9X2XZP1_9BACT</name>
<evidence type="ECO:0000256" key="7">
    <source>
        <dbReference type="ARBA" id="ARBA00023237"/>
    </source>
</evidence>
<protein>
    <submittedName>
        <fullName evidence="13">SusC/RagA family TonB-linked outer membrane protein</fullName>
    </submittedName>
</protein>
<dbReference type="SUPFAM" id="SSF56935">
    <property type="entry name" value="Porins"/>
    <property type="match status" value="1"/>
</dbReference>
<reference evidence="13" key="1">
    <citation type="submission" date="2022-09" db="EMBL/GenBank/DDBJ databases">
        <authorList>
            <person name="Yuan C."/>
            <person name="Ke Z."/>
        </authorList>
    </citation>
    <scope>NUCLEOTIDE SEQUENCE</scope>
    <source>
        <strain evidence="13">LB-8</strain>
    </source>
</reference>
<dbReference type="GO" id="GO:0009279">
    <property type="term" value="C:cell outer membrane"/>
    <property type="evidence" value="ECO:0007669"/>
    <property type="project" value="UniProtKB-SubCell"/>
</dbReference>
<keyword evidence="3 8" id="KW-1134">Transmembrane beta strand</keyword>
<feature type="signal peptide" evidence="10">
    <location>
        <begin position="1"/>
        <end position="25"/>
    </location>
</feature>
<dbReference type="InterPro" id="IPR036942">
    <property type="entry name" value="Beta-barrel_TonB_sf"/>
</dbReference>
<feature type="domain" description="TonB-dependent receptor plug" evidence="12">
    <location>
        <begin position="119"/>
        <end position="245"/>
    </location>
</feature>
<dbReference type="SUPFAM" id="SSF49464">
    <property type="entry name" value="Carboxypeptidase regulatory domain-like"/>
    <property type="match status" value="1"/>
</dbReference>
<gene>
    <name evidence="13" type="ORF">OCK74_25950</name>
</gene>
<evidence type="ECO:0000256" key="9">
    <source>
        <dbReference type="RuleBase" id="RU003357"/>
    </source>
</evidence>
<evidence type="ECO:0000256" key="6">
    <source>
        <dbReference type="ARBA" id="ARBA00023136"/>
    </source>
</evidence>
<sequence>MNLLRLLQVKWLFIAILCSSQMVLAQNKLVSGKVTDTKDNSAIPGVSISVKGTNIGTTTGTEGNFTLSVPENAKTLIFTAVGYGTKEEPITGNTFNISLATSASNLNEIVVVGYGTVRRKDITGSVATVNAKNFNKGVQTAPDQLIQGKVAGVQVVNNSGAPGGATTVRIRGTASVRAGGQPLYVVDGVPLDGRTARPDLKLPTISNTPNANPLNFINTNDVASIDVLKDASATAIYGSRGANGVVIITTKKGQSGAPKLDVSVSGGVSNIMNNYDVLNASEYRKALADFNAPASNDFGGDVDAMDAILRTAYTQNYNISMGGGTENGRYRISAGYLNQQGIVEKSSFKKYTVNLNSQFKFLESKKLGLDLNVISSHNTEQIAPVTNNAGFEGSLIGQALFWNPTLPLRKANDSLNILQGTTVNPLAMSEAYDDISNITNILASISPYYKLTKNLEYRLLYSINHGVGVRRSEIASFINIPDIQGKGYAFQGNNELTTQQLTQTLNFVRAISDEFHLTALLGYEYQKFDNKGASMEGKGFLTDAIDYTNYIQNSDPTSRVIKSFADPISELQSFFARAVGNYRDKYVLTATFRADGSSKFGENNRYGYFPSFAAAWNIKNESFMQGGAFSNLKLRLGWGQTGNQEFPAGASQERYKFDPGTFSQENVANPDLKWEKSTTENIGVDFGVFKDRLSGSIDYFRKKTTDLLFQFDAIQPAPATKYWINLPGEVINSGVEVSLNGVLMSEKDINWNLGVNASFLDNELKNYNGPTVLTGDISGQGASGSRVQRLENGHPLNAFYVREFLGIDKTTGFSTYTDNGNTSFFIGDPNPDVLLGISTDFSYKKFTVTVNMNGAFGHDIYNNTLNTVLPIGNLQGGRNIAASLANSEPKESLSNSVFTSSRYLEKGNYMKLANATLSYNFGNLGKEFRNVNVYITGQNLFVLTNYNGFDPEVNTDKNVDDVPSFGIEYIPYPPARTITLGVNFSL</sequence>
<keyword evidence="7 8" id="KW-0998">Cell outer membrane</keyword>
<keyword evidence="4 8" id="KW-0812">Transmembrane</keyword>
<dbReference type="InterPro" id="IPR023997">
    <property type="entry name" value="TonB-dep_OMP_SusC/RagA_CS"/>
</dbReference>